<sequence>MILFNKLIQVLNTKADVLVRIMGPKLRTTAGVASISTAVVLALLFTAVKMYMKPPKELRHLITMDYFSFLGYVFRDELFETYSNEMVMPLFKKGANGIYVRPTVIGWHVELANPLIVKHVLLKPESTFPKAKMDVGISGTLIHRFLGGPSIVFLSGADWRRHKKIANPAFQRSMPVKTFGNLTLKMFKTMESYGTNTIDVLDIFERLTLDVIGIAGFDFDFNALGDKNNKWVYYYDSVKLGMASPFFVLFPAFDTKWVHWFKKRQQIHDNMTKFKENLDNIITQKRALVARNMSNGLESEKDLLTLMIESEMSLGSETMSDEELRSNLYLFMLAGHDTSSNTLAFTLYELAKNPEIQKRVREEVLQILGDSPEDIIPTLEQTKQLNYLNMVMKETMRRHPPVYNTTARIATEDINMAGIYIPKGTEMRLDIYNLHHNPDVWKDPYTFDPERFAPGGEADNQEGIAWMPFSNGARQCIGMNFSLVEMRVVLSMLLKKFTWTLPANSPHKDTLQNRGLAWGLVINNDKLDIIFEKRYQS</sequence>
<keyword evidence="9" id="KW-0472">Membrane</keyword>
<reference evidence="10 11" key="1">
    <citation type="submission" date="2014-09" db="EMBL/GenBank/DDBJ databases">
        <authorList>
            <person name="Ellenberger Sabrina"/>
        </authorList>
    </citation>
    <scope>NUCLEOTIDE SEQUENCE [LARGE SCALE GENOMIC DNA]</scope>
    <source>
        <strain evidence="10 11">CBS 412.66</strain>
    </source>
</reference>
<keyword evidence="11" id="KW-1185">Reference proteome</keyword>
<dbReference type="Gene3D" id="1.10.630.10">
    <property type="entry name" value="Cytochrome P450"/>
    <property type="match status" value="1"/>
</dbReference>
<dbReference type="PANTHER" id="PTHR24291:SF50">
    <property type="entry name" value="BIFUNCTIONAL ALBAFLAVENONE MONOOXYGENASE_TERPENE SYNTHASE"/>
    <property type="match status" value="1"/>
</dbReference>
<protein>
    <recommendedName>
        <fullName evidence="12">Cytochrome P450</fullName>
    </recommendedName>
</protein>
<comment type="cofactor">
    <cofactor evidence="7">
        <name>heme</name>
        <dbReference type="ChEBI" id="CHEBI:30413"/>
    </cofactor>
</comment>
<feature type="transmembrane region" description="Helical" evidence="9">
    <location>
        <begin position="30"/>
        <end position="52"/>
    </location>
</feature>
<dbReference type="Proteomes" id="UP000054107">
    <property type="component" value="Unassembled WGS sequence"/>
</dbReference>
<evidence type="ECO:0000256" key="6">
    <source>
        <dbReference type="ARBA" id="ARBA00023033"/>
    </source>
</evidence>
<evidence type="ECO:0000256" key="3">
    <source>
        <dbReference type="ARBA" id="ARBA00022723"/>
    </source>
</evidence>
<dbReference type="InterPro" id="IPR001128">
    <property type="entry name" value="Cyt_P450"/>
</dbReference>
<dbReference type="GO" id="GO:0016705">
    <property type="term" value="F:oxidoreductase activity, acting on paired donors, with incorporation or reduction of molecular oxygen"/>
    <property type="evidence" value="ECO:0007669"/>
    <property type="project" value="InterPro"/>
</dbReference>
<evidence type="ECO:0000256" key="9">
    <source>
        <dbReference type="SAM" id="Phobius"/>
    </source>
</evidence>
<dbReference type="AlphaFoldDB" id="A0A0B7N5F8"/>
<dbReference type="PROSITE" id="PS00086">
    <property type="entry name" value="CYTOCHROME_P450"/>
    <property type="match status" value="1"/>
</dbReference>
<dbReference type="PRINTS" id="PR00385">
    <property type="entry name" value="P450"/>
</dbReference>
<name>A0A0B7N5F8_9FUNG</name>
<dbReference type="GO" id="GO:0004497">
    <property type="term" value="F:monooxygenase activity"/>
    <property type="evidence" value="ECO:0007669"/>
    <property type="project" value="UniProtKB-KW"/>
</dbReference>
<dbReference type="PRINTS" id="PR00463">
    <property type="entry name" value="EP450I"/>
</dbReference>
<dbReference type="Pfam" id="PF00067">
    <property type="entry name" value="p450"/>
    <property type="match status" value="1"/>
</dbReference>
<dbReference type="STRING" id="35722.A0A0B7N5F8"/>
<evidence type="ECO:0000256" key="2">
    <source>
        <dbReference type="ARBA" id="ARBA00022617"/>
    </source>
</evidence>
<keyword evidence="3 7" id="KW-0479">Metal-binding</keyword>
<comment type="similarity">
    <text evidence="1 8">Belongs to the cytochrome P450 family.</text>
</comment>
<keyword evidence="9" id="KW-0812">Transmembrane</keyword>
<dbReference type="InterPro" id="IPR017972">
    <property type="entry name" value="Cyt_P450_CS"/>
</dbReference>
<keyword evidence="5 7" id="KW-0408">Iron</keyword>
<evidence type="ECO:0000256" key="8">
    <source>
        <dbReference type="RuleBase" id="RU000461"/>
    </source>
</evidence>
<dbReference type="OrthoDB" id="1470350at2759"/>
<dbReference type="SUPFAM" id="SSF48264">
    <property type="entry name" value="Cytochrome P450"/>
    <property type="match status" value="1"/>
</dbReference>
<organism evidence="10 11">
    <name type="scientific">Parasitella parasitica</name>
    <dbReference type="NCBI Taxonomy" id="35722"/>
    <lineage>
        <taxon>Eukaryota</taxon>
        <taxon>Fungi</taxon>
        <taxon>Fungi incertae sedis</taxon>
        <taxon>Mucoromycota</taxon>
        <taxon>Mucoromycotina</taxon>
        <taxon>Mucoromycetes</taxon>
        <taxon>Mucorales</taxon>
        <taxon>Mucorineae</taxon>
        <taxon>Mucoraceae</taxon>
        <taxon>Parasitella</taxon>
    </lineage>
</organism>
<evidence type="ECO:0000313" key="10">
    <source>
        <dbReference type="EMBL" id="CEP12637.1"/>
    </source>
</evidence>
<dbReference type="InterPro" id="IPR050196">
    <property type="entry name" value="Cytochrome_P450_Monoox"/>
</dbReference>
<dbReference type="InterPro" id="IPR002401">
    <property type="entry name" value="Cyt_P450_E_grp-I"/>
</dbReference>
<evidence type="ECO:0000256" key="4">
    <source>
        <dbReference type="ARBA" id="ARBA00023002"/>
    </source>
</evidence>
<evidence type="ECO:0000256" key="7">
    <source>
        <dbReference type="PIRSR" id="PIRSR602401-1"/>
    </source>
</evidence>
<dbReference type="PANTHER" id="PTHR24291">
    <property type="entry name" value="CYTOCHROME P450 FAMILY 4"/>
    <property type="match status" value="1"/>
</dbReference>
<evidence type="ECO:0000256" key="1">
    <source>
        <dbReference type="ARBA" id="ARBA00010617"/>
    </source>
</evidence>
<dbReference type="InterPro" id="IPR036396">
    <property type="entry name" value="Cyt_P450_sf"/>
</dbReference>
<dbReference type="GO" id="GO:0005506">
    <property type="term" value="F:iron ion binding"/>
    <property type="evidence" value="ECO:0007669"/>
    <property type="project" value="InterPro"/>
</dbReference>
<feature type="binding site" description="axial binding residue" evidence="7">
    <location>
        <position position="476"/>
    </location>
    <ligand>
        <name>heme</name>
        <dbReference type="ChEBI" id="CHEBI:30413"/>
    </ligand>
    <ligandPart>
        <name>Fe</name>
        <dbReference type="ChEBI" id="CHEBI:18248"/>
    </ligandPart>
</feature>
<gene>
    <name evidence="10" type="primary">PARPA_06608.1 scaffold 22734</name>
</gene>
<keyword evidence="6 8" id="KW-0503">Monooxygenase</keyword>
<keyword evidence="9" id="KW-1133">Transmembrane helix</keyword>
<evidence type="ECO:0000313" key="11">
    <source>
        <dbReference type="Proteomes" id="UP000054107"/>
    </source>
</evidence>
<dbReference type="GO" id="GO:0020037">
    <property type="term" value="F:heme binding"/>
    <property type="evidence" value="ECO:0007669"/>
    <property type="project" value="InterPro"/>
</dbReference>
<keyword evidence="2 7" id="KW-0349">Heme</keyword>
<evidence type="ECO:0008006" key="12">
    <source>
        <dbReference type="Google" id="ProtNLM"/>
    </source>
</evidence>
<accession>A0A0B7N5F8</accession>
<dbReference type="EMBL" id="LN728061">
    <property type="protein sequence ID" value="CEP12637.1"/>
    <property type="molecule type" value="Genomic_DNA"/>
</dbReference>
<proteinExistence type="inferred from homology"/>
<keyword evidence="4 8" id="KW-0560">Oxidoreductase</keyword>
<evidence type="ECO:0000256" key="5">
    <source>
        <dbReference type="ARBA" id="ARBA00023004"/>
    </source>
</evidence>